<gene>
    <name evidence="3" type="ORF">EVAR_76912_1</name>
</gene>
<reference evidence="3 4" key="1">
    <citation type="journal article" date="2019" name="Commun. Biol.">
        <title>The bagworm genome reveals a unique fibroin gene that provides high tensile strength.</title>
        <authorList>
            <person name="Kono N."/>
            <person name="Nakamura H."/>
            <person name="Ohtoshi R."/>
            <person name="Tomita M."/>
            <person name="Numata K."/>
            <person name="Arakawa K."/>
        </authorList>
    </citation>
    <scope>NUCLEOTIDE SEQUENCE [LARGE SCALE GENOMIC DNA]</scope>
</reference>
<comment type="caution">
    <text evidence="3">The sequence shown here is derived from an EMBL/GenBank/DDBJ whole genome shotgun (WGS) entry which is preliminary data.</text>
</comment>
<feature type="region of interest" description="Disordered" evidence="1">
    <location>
        <begin position="1"/>
        <end position="31"/>
    </location>
</feature>
<dbReference type="Proteomes" id="UP000299102">
    <property type="component" value="Unassembled WGS sequence"/>
</dbReference>
<keyword evidence="2" id="KW-0812">Transmembrane</keyword>
<evidence type="ECO:0000256" key="2">
    <source>
        <dbReference type="SAM" id="Phobius"/>
    </source>
</evidence>
<dbReference type="EMBL" id="BGZK01000006">
    <property type="protein sequence ID" value="GBP00640.1"/>
    <property type="molecule type" value="Genomic_DNA"/>
</dbReference>
<organism evidence="3 4">
    <name type="scientific">Eumeta variegata</name>
    <name type="common">Bagworm moth</name>
    <name type="synonym">Eumeta japonica</name>
    <dbReference type="NCBI Taxonomy" id="151549"/>
    <lineage>
        <taxon>Eukaryota</taxon>
        <taxon>Metazoa</taxon>
        <taxon>Ecdysozoa</taxon>
        <taxon>Arthropoda</taxon>
        <taxon>Hexapoda</taxon>
        <taxon>Insecta</taxon>
        <taxon>Pterygota</taxon>
        <taxon>Neoptera</taxon>
        <taxon>Endopterygota</taxon>
        <taxon>Lepidoptera</taxon>
        <taxon>Glossata</taxon>
        <taxon>Ditrysia</taxon>
        <taxon>Tineoidea</taxon>
        <taxon>Psychidae</taxon>
        <taxon>Oiketicinae</taxon>
        <taxon>Eumeta</taxon>
    </lineage>
</organism>
<protein>
    <submittedName>
        <fullName evidence="3">Uncharacterized protein</fullName>
    </submittedName>
</protein>
<accession>A0A4C1SHN4</accession>
<evidence type="ECO:0000313" key="3">
    <source>
        <dbReference type="EMBL" id="GBP00640.1"/>
    </source>
</evidence>
<keyword evidence="2" id="KW-0472">Membrane</keyword>
<feature type="compositionally biased region" description="Polar residues" evidence="1">
    <location>
        <begin position="9"/>
        <end position="25"/>
    </location>
</feature>
<feature type="transmembrane region" description="Helical" evidence="2">
    <location>
        <begin position="77"/>
        <end position="98"/>
    </location>
</feature>
<dbReference type="AlphaFoldDB" id="A0A4C1SHN4"/>
<keyword evidence="2" id="KW-1133">Transmembrane helix</keyword>
<name>A0A4C1SHN4_EUMVA</name>
<keyword evidence="4" id="KW-1185">Reference proteome</keyword>
<evidence type="ECO:0000313" key="4">
    <source>
        <dbReference type="Proteomes" id="UP000299102"/>
    </source>
</evidence>
<proteinExistence type="predicted"/>
<evidence type="ECO:0000256" key="1">
    <source>
        <dbReference type="SAM" id="MobiDB-lite"/>
    </source>
</evidence>
<sequence>MCWRKQNKRAINSSAVASDGDATSRTADRSRPTGFFMLSHSSDLECVNARVPAVVMGKGAPRAADDRGFTNRTTMAVFIKYMEFFILSFYWLQLANLFNR</sequence>